<evidence type="ECO:0000313" key="3">
    <source>
        <dbReference type="Proteomes" id="UP000799424"/>
    </source>
</evidence>
<sequence>MSGSSSSVTSTAGILPLAVAEGCVLDPTVLVRDWTSRMPVVSFDIRSWLSSFDLASSRLKGRRPFGQNIDSLLEGVKIALLHGLACAVGVATLAFGHKVVGDGNLYTQIARTMEAGSGETFVGLVGSDFVDREVVILGMVEPFSVGRQSRRIDLGHVLCWLLGQAGSPLFAQVGIALLRQVDGVVEEQAECEKQDNVQANIASRLGGLGSLMVMDLGVGWILENMRERRMSGLDEASKEEEKAALDSQNKS</sequence>
<name>A0A6A6ZE66_9PLEO</name>
<dbReference type="AlphaFoldDB" id="A0A6A6ZE66"/>
<accession>A0A6A6ZE66</accession>
<protein>
    <submittedName>
        <fullName evidence="2">Uncharacterized protein</fullName>
    </submittedName>
</protein>
<evidence type="ECO:0000313" key="2">
    <source>
        <dbReference type="EMBL" id="KAF2819310.1"/>
    </source>
</evidence>
<dbReference type="EMBL" id="MU006245">
    <property type="protein sequence ID" value="KAF2819310.1"/>
    <property type="molecule type" value="Genomic_DNA"/>
</dbReference>
<evidence type="ECO:0000256" key="1">
    <source>
        <dbReference type="SAM" id="MobiDB-lite"/>
    </source>
</evidence>
<organism evidence="2 3">
    <name type="scientific">Ophiobolus disseminans</name>
    <dbReference type="NCBI Taxonomy" id="1469910"/>
    <lineage>
        <taxon>Eukaryota</taxon>
        <taxon>Fungi</taxon>
        <taxon>Dikarya</taxon>
        <taxon>Ascomycota</taxon>
        <taxon>Pezizomycotina</taxon>
        <taxon>Dothideomycetes</taxon>
        <taxon>Pleosporomycetidae</taxon>
        <taxon>Pleosporales</taxon>
        <taxon>Pleosporineae</taxon>
        <taxon>Phaeosphaeriaceae</taxon>
        <taxon>Ophiobolus</taxon>
    </lineage>
</organism>
<proteinExistence type="predicted"/>
<keyword evidence="3" id="KW-1185">Reference proteome</keyword>
<feature type="compositionally biased region" description="Basic and acidic residues" evidence="1">
    <location>
        <begin position="232"/>
        <end position="244"/>
    </location>
</feature>
<feature type="region of interest" description="Disordered" evidence="1">
    <location>
        <begin position="232"/>
        <end position="251"/>
    </location>
</feature>
<reference evidence="2" key="1">
    <citation type="journal article" date="2020" name="Stud. Mycol.">
        <title>101 Dothideomycetes genomes: a test case for predicting lifestyles and emergence of pathogens.</title>
        <authorList>
            <person name="Haridas S."/>
            <person name="Albert R."/>
            <person name="Binder M."/>
            <person name="Bloem J."/>
            <person name="Labutti K."/>
            <person name="Salamov A."/>
            <person name="Andreopoulos B."/>
            <person name="Baker S."/>
            <person name="Barry K."/>
            <person name="Bills G."/>
            <person name="Bluhm B."/>
            <person name="Cannon C."/>
            <person name="Castanera R."/>
            <person name="Culley D."/>
            <person name="Daum C."/>
            <person name="Ezra D."/>
            <person name="Gonzalez J."/>
            <person name="Henrissat B."/>
            <person name="Kuo A."/>
            <person name="Liang C."/>
            <person name="Lipzen A."/>
            <person name="Lutzoni F."/>
            <person name="Magnuson J."/>
            <person name="Mondo S."/>
            <person name="Nolan M."/>
            <person name="Ohm R."/>
            <person name="Pangilinan J."/>
            <person name="Park H.-J."/>
            <person name="Ramirez L."/>
            <person name="Alfaro M."/>
            <person name="Sun H."/>
            <person name="Tritt A."/>
            <person name="Yoshinaga Y."/>
            <person name="Zwiers L.-H."/>
            <person name="Turgeon B."/>
            <person name="Goodwin S."/>
            <person name="Spatafora J."/>
            <person name="Crous P."/>
            <person name="Grigoriev I."/>
        </authorList>
    </citation>
    <scope>NUCLEOTIDE SEQUENCE</scope>
    <source>
        <strain evidence="2">CBS 113818</strain>
    </source>
</reference>
<dbReference type="Proteomes" id="UP000799424">
    <property type="component" value="Unassembled WGS sequence"/>
</dbReference>
<gene>
    <name evidence="2" type="ORF">CC86DRAFT_431868</name>
</gene>